<evidence type="ECO:0000256" key="3">
    <source>
        <dbReference type="ARBA" id="ARBA00007866"/>
    </source>
</evidence>
<dbReference type="Gene3D" id="2.60.40.420">
    <property type="entry name" value="Cupredoxins - blue copper proteins"/>
    <property type="match status" value="1"/>
</dbReference>
<keyword evidence="4 15" id="KW-0813">Transport</keyword>
<feature type="compositionally biased region" description="Polar residues" evidence="17">
    <location>
        <begin position="368"/>
        <end position="391"/>
    </location>
</feature>
<comment type="caution">
    <text evidence="22">The sequence shown here is derived from an EMBL/GenBank/DDBJ whole genome shotgun (WGS) entry which is preliminary data.</text>
</comment>
<dbReference type="InterPro" id="IPR045187">
    <property type="entry name" value="CcO_II"/>
</dbReference>
<keyword evidence="11 16" id="KW-0186">Copper</keyword>
<comment type="subcellular location">
    <subcellularLocation>
        <location evidence="15">Cell membrane</location>
        <topology evidence="15">Multi-pass membrane protein</topology>
    </subcellularLocation>
    <subcellularLocation>
        <location evidence="2">Membrane</location>
        <topology evidence="2">Multi-pass membrane protein</topology>
    </subcellularLocation>
</comment>
<evidence type="ECO:0000256" key="19">
    <source>
        <dbReference type="SAM" id="SignalP"/>
    </source>
</evidence>
<dbReference type="GO" id="GO:0005886">
    <property type="term" value="C:plasma membrane"/>
    <property type="evidence" value="ECO:0007669"/>
    <property type="project" value="UniProtKB-SubCell"/>
</dbReference>
<dbReference type="SUPFAM" id="SSF49503">
    <property type="entry name" value="Cupredoxins"/>
    <property type="match status" value="1"/>
</dbReference>
<dbReference type="InterPro" id="IPR034210">
    <property type="entry name" value="CcO_II_C"/>
</dbReference>
<dbReference type="PRINTS" id="PR01166">
    <property type="entry name" value="CYCOXIDASEII"/>
</dbReference>
<dbReference type="InterPro" id="IPR001505">
    <property type="entry name" value="Copper_CuA"/>
</dbReference>
<sequence length="397" mass="41208">MKTSLKLFAVAAAFGMAPASAFAQAAAPAPAAAPAAAATTPAQQPTDAISANSQAAPAQPAEISLANTGSEEPSNASVLSSSVTRTLPNATVGQPTGALGFQPQVTPIGEEASSFHNNILLPLITAISVFVLALLIYVMVRFRRSANPVPSRTTHNTVLEIAWTLVPVLILVAIAVPSIRLLAHQYSPPKADLTIKATGNQWYWTYTYPDNGDFEIVSNVLKDEDAKKRGEPRLLAVDERMVVPVGATVKMIVTSADVIHSWGVPAFWAKIDAVPGRLNETWFKTDRPGVYYGQCFELCGARHAYMPIAVEVVSRAQFAAWVASKGGTMPGAPQSTSGDETATSPVTNPAAAAAAAGPVPTAGGSATETSPEPTGLNPATGTPAVSTQGATESRRGN</sequence>
<evidence type="ECO:0000259" key="20">
    <source>
        <dbReference type="PROSITE" id="PS50857"/>
    </source>
</evidence>
<evidence type="ECO:0000256" key="16">
    <source>
        <dbReference type="RuleBase" id="RU004024"/>
    </source>
</evidence>
<dbReference type="RefSeq" id="WP_106515470.1">
    <property type="nucleotide sequence ID" value="NZ_PXYI01000010.1"/>
</dbReference>
<reference evidence="22 23" key="1">
    <citation type="submission" date="2018-03" db="EMBL/GenBank/DDBJ databases">
        <title>The draft genome of Sphingosinicella sp. GL-C-18.</title>
        <authorList>
            <person name="Liu L."/>
            <person name="Li L."/>
            <person name="Liang L."/>
            <person name="Zhang X."/>
            <person name="Wang T."/>
        </authorList>
    </citation>
    <scope>NUCLEOTIDE SEQUENCE [LARGE SCALE GENOMIC DNA]</scope>
    <source>
        <strain evidence="22 23">GL-C-18</strain>
    </source>
</reference>
<dbReference type="PANTHER" id="PTHR22888:SF9">
    <property type="entry name" value="CYTOCHROME C OXIDASE SUBUNIT 2"/>
    <property type="match status" value="1"/>
</dbReference>
<comment type="cofactor">
    <cofactor evidence="16">
        <name>Cu cation</name>
        <dbReference type="ChEBI" id="CHEBI:23378"/>
    </cofactor>
    <text evidence="16">Binds a copper A center.</text>
</comment>
<dbReference type="GO" id="GO:0005507">
    <property type="term" value="F:copper ion binding"/>
    <property type="evidence" value="ECO:0007669"/>
    <property type="project" value="InterPro"/>
</dbReference>
<feature type="signal peptide" evidence="19">
    <location>
        <begin position="1"/>
        <end position="25"/>
    </location>
</feature>
<feature type="domain" description="Cytochrome oxidase subunit II transmembrane region profile" evidence="21">
    <location>
        <begin position="93"/>
        <end position="189"/>
    </location>
</feature>
<protein>
    <recommendedName>
        <fullName evidence="16">Cytochrome c oxidase subunit 2</fullName>
        <ecNumber evidence="16">7.1.1.9</ecNumber>
    </recommendedName>
</protein>
<evidence type="ECO:0000256" key="14">
    <source>
        <dbReference type="ARBA" id="ARBA00047816"/>
    </source>
</evidence>
<organism evidence="22 23">
    <name type="scientific">Allosphingosinicella deserti</name>
    <dbReference type="NCBI Taxonomy" id="2116704"/>
    <lineage>
        <taxon>Bacteria</taxon>
        <taxon>Pseudomonadati</taxon>
        <taxon>Pseudomonadota</taxon>
        <taxon>Alphaproteobacteria</taxon>
        <taxon>Sphingomonadales</taxon>
        <taxon>Sphingomonadaceae</taxon>
        <taxon>Allosphingosinicella</taxon>
    </lineage>
</organism>
<keyword evidence="9 15" id="KW-0249">Electron transport</keyword>
<evidence type="ECO:0000313" key="23">
    <source>
        <dbReference type="Proteomes" id="UP000241167"/>
    </source>
</evidence>
<dbReference type="Gene3D" id="1.10.287.90">
    <property type="match status" value="1"/>
</dbReference>
<keyword evidence="5 15" id="KW-0679">Respiratory chain</keyword>
<keyword evidence="7 16" id="KW-0479">Metal-binding</keyword>
<feature type="region of interest" description="Disordered" evidence="17">
    <location>
        <begin position="326"/>
        <end position="397"/>
    </location>
</feature>
<dbReference type="EMBL" id="PXYI01000010">
    <property type="protein sequence ID" value="PSJ37027.1"/>
    <property type="molecule type" value="Genomic_DNA"/>
</dbReference>
<dbReference type="CDD" id="cd13912">
    <property type="entry name" value="CcO_II_C"/>
    <property type="match status" value="1"/>
</dbReference>
<dbReference type="InterPro" id="IPR008972">
    <property type="entry name" value="Cupredoxin"/>
</dbReference>
<dbReference type="FunFam" id="2.60.40.420:FF:000001">
    <property type="entry name" value="Cytochrome c oxidase subunit 2"/>
    <property type="match status" value="1"/>
</dbReference>
<dbReference type="Pfam" id="PF02790">
    <property type="entry name" value="COX2_TM"/>
    <property type="match status" value="1"/>
</dbReference>
<keyword evidence="8" id="KW-1278">Translocase</keyword>
<dbReference type="PROSITE" id="PS50999">
    <property type="entry name" value="COX2_TM"/>
    <property type="match status" value="1"/>
</dbReference>
<dbReference type="InterPro" id="IPR011759">
    <property type="entry name" value="Cyt_c_oxidase_su2_TM_dom"/>
</dbReference>
<evidence type="ECO:0000256" key="9">
    <source>
        <dbReference type="ARBA" id="ARBA00022982"/>
    </source>
</evidence>
<dbReference type="InterPro" id="IPR036257">
    <property type="entry name" value="Cyt_c_oxidase_su2_TM_sf"/>
</dbReference>
<evidence type="ECO:0000256" key="15">
    <source>
        <dbReference type="RuleBase" id="RU000456"/>
    </source>
</evidence>
<comment type="similarity">
    <text evidence="3 15">Belongs to the cytochrome c oxidase subunit 2 family.</text>
</comment>
<keyword evidence="19" id="KW-0732">Signal</keyword>
<feature type="transmembrane region" description="Helical" evidence="18">
    <location>
        <begin position="161"/>
        <end position="183"/>
    </location>
</feature>
<feature type="compositionally biased region" description="Low complexity" evidence="17">
    <location>
        <begin position="341"/>
        <end position="367"/>
    </location>
</feature>
<accession>A0A2P7QGC8</accession>
<name>A0A2P7QGC8_9SPHN</name>
<dbReference type="InterPro" id="IPR014222">
    <property type="entry name" value="Cyt_c_oxidase_su2"/>
</dbReference>
<comment type="cofactor">
    <cofactor evidence="1">
        <name>heme</name>
        <dbReference type="ChEBI" id="CHEBI:30413"/>
    </cofactor>
</comment>
<proteinExistence type="inferred from homology"/>
<dbReference type="PROSITE" id="PS50857">
    <property type="entry name" value="COX2_CUA"/>
    <property type="match status" value="1"/>
</dbReference>
<evidence type="ECO:0000256" key="10">
    <source>
        <dbReference type="ARBA" id="ARBA00022989"/>
    </source>
</evidence>
<dbReference type="NCBIfam" id="TIGR02866">
    <property type="entry name" value="CoxB"/>
    <property type="match status" value="1"/>
</dbReference>
<evidence type="ECO:0000256" key="5">
    <source>
        <dbReference type="ARBA" id="ARBA00022660"/>
    </source>
</evidence>
<evidence type="ECO:0000256" key="17">
    <source>
        <dbReference type="SAM" id="MobiDB-lite"/>
    </source>
</evidence>
<evidence type="ECO:0000256" key="7">
    <source>
        <dbReference type="ARBA" id="ARBA00022723"/>
    </source>
</evidence>
<gene>
    <name evidence="22" type="primary">coxB</name>
    <name evidence="22" type="ORF">C7I55_23440</name>
</gene>
<keyword evidence="12 18" id="KW-0472">Membrane</keyword>
<feature type="chain" id="PRO_5015194148" description="Cytochrome c oxidase subunit 2" evidence="19">
    <location>
        <begin position="26"/>
        <end position="397"/>
    </location>
</feature>
<dbReference type="PANTHER" id="PTHR22888">
    <property type="entry name" value="CYTOCHROME C OXIDASE, SUBUNIT II"/>
    <property type="match status" value="1"/>
</dbReference>
<feature type="domain" description="Cytochrome oxidase subunit II copper A binding" evidence="20">
    <location>
        <begin position="190"/>
        <end position="324"/>
    </location>
</feature>
<dbReference type="GO" id="GO:0004129">
    <property type="term" value="F:cytochrome-c oxidase activity"/>
    <property type="evidence" value="ECO:0007669"/>
    <property type="project" value="UniProtKB-EC"/>
</dbReference>
<dbReference type="PROSITE" id="PS00078">
    <property type="entry name" value="COX2"/>
    <property type="match status" value="1"/>
</dbReference>
<evidence type="ECO:0000256" key="11">
    <source>
        <dbReference type="ARBA" id="ARBA00023008"/>
    </source>
</evidence>
<evidence type="ECO:0000259" key="21">
    <source>
        <dbReference type="PROSITE" id="PS50999"/>
    </source>
</evidence>
<comment type="function">
    <text evidence="13 16">Subunits I and II form the functional core of the enzyme complex. Electrons originating in cytochrome c are transferred via heme a and Cu(A) to the binuclear center formed by heme a3 and Cu(B).</text>
</comment>
<dbReference type="GO" id="GO:0042773">
    <property type="term" value="P:ATP synthesis coupled electron transport"/>
    <property type="evidence" value="ECO:0007669"/>
    <property type="project" value="TreeGrafter"/>
</dbReference>
<evidence type="ECO:0000256" key="4">
    <source>
        <dbReference type="ARBA" id="ARBA00022448"/>
    </source>
</evidence>
<keyword evidence="10 18" id="KW-1133">Transmembrane helix</keyword>
<evidence type="ECO:0000313" key="22">
    <source>
        <dbReference type="EMBL" id="PSJ37027.1"/>
    </source>
</evidence>
<dbReference type="GO" id="GO:0016491">
    <property type="term" value="F:oxidoreductase activity"/>
    <property type="evidence" value="ECO:0007669"/>
    <property type="project" value="InterPro"/>
</dbReference>
<feature type="transmembrane region" description="Helical" evidence="18">
    <location>
        <begin position="119"/>
        <end position="140"/>
    </location>
</feature>
<keyword evidence="23" id="KW-1185">Reference proteome</keyword>
<evidence type="ECO:0000256" key="1">
    <source>
        <dbReference type="ARBA" id="ARBA00001971"/>
    </source>
</evidence>
<dbReference type="AlphaFoldDB" id="A0A2P7QGC8"/>
<evidence type="ECO:0000256" key="18">
    <source>
        <dbReference type="SAM" id="Phobius"/>
    </source>
</evidence>
<dbReference type="SUPFAM" id="SSF81464">
    <property type="entry name" value="Cytochrome c oxidase subunit II-like, transmembrane region"/>
    <property type="match status" value="1"/>
</dbReference>
<evidence type="ECO:0000256" key="2">
    <source>
        <dbReference type="ARBA" id="ARBA00004141"/>
    </source>
</evidence>
<evidence type="ECO:0000256" key="12">
    <source>
        <dbReference type="ARBA" id="ARBA00023136"/>
    </source>
</evidence>
<dbReference type="InterPro" id="IPR002429">
    <property type="entry name" value="CcO_II-like_C"/>
</dbReference>
<comment type="catalytic activity">
    <reaction evidence="14 16">
        <text>4 Fe(II)-[cytochrome c] + O2 + 8 H(+)(in) = 4 Fe(III)-[cytochrome c] + 2 H2O + 4 H(+)(out)</text>
        <dbReference type="Rhea" id="RHEA:11436"/>
        <dbReference type="Rhea" id="RHEA-COMP:10350"/>
        <dbReference type="Rhea" id="RHEA-COMP:14399"/>
        <dbReference type="ChEBI" id="CHEBI:15377"/>
        <dbReference type="ChEBI" id="CHEBI:15378"/>
        <dbReference type="ChEBI" id="CHEBI:15379"/>
        <dbReference type="ChEBI" id="CHEBI:29033"/>
        <dbReference type="ChEBI" id="CHEBI:29034"/>
        <dbReference type="EC" id="7.1.1.9"/>
    </reaction>
</comment>
<dbReference type="Pfam" id="PF00116">
    <property type="entry name" value="COX2"/>
    <property type="match status" value="1"/>
</dbReference>
<evidence type="ECO:0000256" key="8">
    <source>
        <dbReference type="ARBA" id="ARBA00022967"/>
    </source>
</evidence>
<dbReference type="OrthoDB" id="9781261at2"/>
<dbReference type="EC" id="7.1.1.9" evidence="16"/>
<dbReference type="Proteomes" id="UP000241167">
    <property type="component" value="Unassembled WGS sequence"/>
</dbReference>
<evidence type="ECO:0000256" key="13">
    <source>
        <dbReference type="ARBA" id="ARBA00024688"/>
    </source>
</evidence>
<keyword evidence="6 15" id="KW-0812">Transmembrane</keyword>
<evidence type="ECO:0000256" key="6">
    <source>
        <dbReference type="ARBA" id="ARBA00022692"/>
    </source>
</evidence>